<dbReference type="OrthoDB" id="9776822at2"/>
<name>A0A101KUW4_RHILI</name>
<keyword evidence="5" id="KW-0067">ATP-binding</keyword>
<dbReference type="CDD" id="cd01166">
    <property type="entry name" value="KdgK"/>
    <property type="match status" value="1"/>
</dbReference>
<dbReference type="InterPro" id="IPR029056">
    <property type="entry name" value="Ribokinase-like"/>
</dbReference>
<sequence>MKKLVSAGEILVEIMAERIGQSFLEPGPLVGPFPSGAPAIFIGQAAALGQPAGLIGAVGKDDFGQVNIDRLSALGADVSAIAVHEGHATGTAFVTYRPDASRHFVFNIRNSAAGLLEIDDAAKRLLSGADHVHVMGSSLFSDRATQVALGAIAAVKAKGGTVSFDPNIRREIMQASGMRQALDQVLAQTDVFLPSGNELFLFSSAGDEQGAVADLLGRGISCIVLKKGADGAVYHDRQGTVALPGFAVEEIDPTGAGDCFGAAFVSFWLRGAAPADALRIANACGALAVTRKGPMEGIHRLADVEAFIAKAGAHA</sequence>
<protein>
    <submittedName>
        <fullName evidence="7">Sugar kinase</fullName>
    </submittedName>
</protein>
<dbReference type="Gene3D" id="3.40.1190.20">
    <property type="match status" value="1"/>
</dbReference>
<evidence type="ECO:0000256" key="2">
    <source>
        <dbReference type="ARBA" id="ARBA00022679"/>
    </source>
</evidence>
<keyword evidence="2" id="KW-0808">Transferase</keyword>
<dbReference type="InterPro" id="IPR002173">
    <property type="entry name" value="Carboh/pur_kinase_PfkB_CS"/>
</dbReference>
<dbReference type="GO" id="GO:0016301">
    <property type="term" value="F:kinase activity"/>
    <property type="evidence" value="ECO:0007669"/>
    <property type="project" value="UniProtKB-KW"/>
</dbReference>
<evidence type="ECO:0000256" key="3">
    <source>
        <dbReference type="ARBA" id="ARBA00022741"/>
    </source>
</evidence>
<evidence type="ECO:0000256" key="1">
    <source>
        <dbReference type="ARBA" id="ARBA00010688"/>
    </source>
</evidence>
<dbReference type="PROSITE" id="PS00584">
    <property type="entry name" value="PFKB_KINASES_2"/>
    <property type="match status" value="1"/>
</dbReference>
<evidence type="ECO:0000259" key="6">
    <source>
        <dbReference type="Pfam" id="PF00294"/>
    </source>
</evidence>
<evidence type="ECO:0000256" key="5">
    <source>
        <dbReference type="ARBA" id="ARBA00022840"/>
    </source>
</evidence>
<dbReference type="GO" id="GO:0005524">
    <property type="term" value="F:ATP binding"/>
    <property type="evidence" value="ECO:0007669"/>
    <property type="project" value="UniProtKB-KW"/>
</dbReference>
<dbReference type="PANTHER" id="PTHR43085">
    <property type="entry name" value="HEXOKINASE FAMILY MEMBER"/>
    <property type="match status" value="1"/>
</dbReference>
<keyword evidence="3" id="KW-0547">Nucleotide-binding</keyword>
<evidence type="ECO:0000313" key="7">
    <source>
        <dbReference type="EMBL" id="KUM27415.1"/>
    </source>
</evidence>
<dbReference type="PANTHER" id="PTHR43085:SF1">
    <property type="entry name" value="PSEUDOURIDINE KINASE-RELATED"/>
    <property type="match status" value="1"/>
</dbReference>
<dbReference type="Pfam" id="PF00294">
    <property type="entry name" value="PfkB"/>
    <property type="match status" value="1"/>
</dbReference>
<gene>
    <name evidence="7" type="ORF">AU467_17235</name>
</gene>
<dbReference type="Proteomes" id="UP000053176">
    <property type="component" value="Unassembled WGS sequence"/>
</dbReference>
<reference evidence="7 8" key="1">
    <citation type="submission" date="2015-12" db="EMBL/GenBank/DDBJ databases">
        <title>Draft genome sequence of Mesorhizobium sp. UFLA 01-765, a multitolerant efficient symbiont and plant-growth promoting strain isolated from Zn-mining soil using Leucaena leucocephala as a trap plant.</title>
        <authorList>
            <person name="Rangel W.M."/>
            <person name="Thijs S."/>
            <person name="Longatti S.M."/>
            <person name="Moreira F.M."/>
            <person name="Weyens N."/>
            <person name="Vangronsveld J."/>
            <person name="Van Hamme J.D."/>
            <person name="Bottos E.M."/>
            <person name="Rineau F."/>
        </authorList>
    </citation>
    <scope>NUCLEOTIDE SEQUENCE [LARGE SCALE GENOMIC DNA]</scope>
    <source>
        <strain evidence="7 8">UFLA 01-765</strain>
    </source>
</reference>
<dbReference type="AlphaFoldDB" id="A0A101KUW4"/>
<organism evidence="7 8">
    <name type="scientific">Rhizobium loti</name>
    <name type="common">Mesorhizobium loti</name>
    <dbReference type="NCBI Taxonomy" id="381"/>
    <lineage>
        <taxon>Bacteria</taxon>
        <taxon>Pseudomonadati</taxon>
        <taxon>Pseudomonadota</taxon>
        <taxon>Alphaproteobacteria</taxon>
        <taxon>Hyphomicrobiales</taxon>
        <taxon>Phyllobacteriaceae</taxon>
        <taxon>Mesorhizobium</taxon>
    </lineage>
</organism>
<dbReference type="EMBL" id="LPWA01000097">
    <property type="protein sequence ID" value="KUM27415.1"/>
    <property type="molecule type" value="Genomic_DNA"/>
</dbReference>
<dbReference type="SUPFAM" id="SSF53613">
    <property type="entry name" value="Ribokinase-like"/>
    <property type="match status" value="1"/>
</dbReference>
<evidence type="ECO:0000313" key="8">
    <source>
        <dbReference type="Proteomes" id="UP000053176"/>
    </source>
</evidence>
<comment type="caution">
    <text evidence="7">The sequence shown here is derived from an EMBL/GenBank/DDBJ whole genome shotgun (WGS) entry which is preliminary data.</text>
</comment>
<feature type="domain" description="Carbohydrate kinase PfkB" evidence="6">
    <location>
        <begin position="45"/>
        <end position="296"/>
    </location>
</feature>
<comment type="similarity">
    <text evidence="1">Belongs to the carbohydrate kinase PfkB family.</text>
</comment>
<proteinExistence type="inferred from homology"/>
<accession>A0A101KUW4</accession>
<dbReference type="InterPro" id="IPR011611">
    <property type="entry name" value="PfkB_dom"/>
</dbReference>
<evidence type="ECO:0000256" key="4">
    <source>
        <dbReference type="ARBA" id="ARBA00022777"/>
    </source>
</evidence>
<keyword evidence="4 7" id="KW-0418">Kinase</keyword>
<dbReference type="InterPro" id="IPR050306">
    <property type="entry name" value="PfkB_Carbo_kinase"/>
</dbReference>